<reference evidence="2" key="1">
    <citation type="journal article" date="2020" name="Nature">
        <title>Giant virus diversity and host interactions through global metagenomics.</title>
        <authorList>
            <person name="Schulz F."/>
            <person name="Roux S."/>
            <person name="Paez-Espino D."/>
            <person name="Jungbluth S."/>
            <person name="Walsh D.A."/>
            <person name="Denef V.J."/>
            <person name="McMahon K.D."/>
            <person name="Konstantinidis K.T."/>
            <person name="Eloe-Fadrosh E.A."/>
            <person name="Kyrpides N.C."/>
            <person name="Woyke T."/>
        </authorList>
    </citation>
    <scope>NUCLEOTIDE SEQUENCE</scope>
    <source>
        <strain evidence="2">GVMAG-S-ERX555907-102</strain>
    </source>
</reference>
<evidence type="ECO:0000313" key="2">
    <source>
        <dbReference type="EMBL" id="QHU22523.1"/>
    </source>
</evidence>
<accession>A0A6C0KZ25</accession>
<feature type="compositionally biased region" description="Polar residues" evidence="1">
    <location>
        <begin position="395"/>
        <end position="415"/>
    </location>
</feature>
<protein>
    <submittedName>
        <fullName evidence="2">Uncharacterized protein</fullName>
    </submittedName>
</protein>
<name>A0A6C0KZ25_9ZZZZ</name>
<feature type="compositionally biased region" description="Polar residues" evidence="1">
    <location>
        <begin position="122"/>
        <end position="138"/>
    </location>
</feature>
<feature type="compositionally biased region" description="Polar residues" evidence="1">
    <location>
        <begin position="150"/>
        <end position="182"/>
    </location>
</feature>
<sequence>MKNNTLKKKKQRGKKIKIKKPRKMKKKFSLKIKKQKGGDFDPQALTSIKAFVKGMNPTKSLFIVEKGNSKCEGLNVTNVSGKQFCYISSMNANSDDNISKNISLTKNEIQPLPKEDTYLNKPMTNSDDNISLTKNENQPLPKEDTELKNPMTNSNDNISENISLTNSDDNISENISLTNSDDNISENISLTETMNAFSNKKNENQPLPKEDTDLKNPMTPQSNEEKIKSIILEKIKTHNKDLFKVIEKNPGHVNKIIDDFKKKYPFISRTLFKYPKTIETHSDKLIPFIQNIRVNLTAKPTTSNLNSVFDKKSMKTNNNIKTNTEETNNNITNTEETNNKTKTNTEETNNKTKTNTEETNNKTKTNTEETNNKTKTNTEKTNNSTKTRKNPPQPQASLSVHNSLVPNDTKTSTGVKLNKKKKRSMSKLLKQGTHSFKATRNSIVNKINKAKNGVTRKNPPQPQGNLSVYNPLVPNRQTVKDETKNLVDEVIE</sequence>
<proteinExistence type="predicted"/>
<dbReference type="EMBL" id="MN741009">
    <property type="protein sequence ID" value="QHU22523.1"/>
    <property type="molecule type" value="Genomic_DNA"/>
</dbReference>
<dbReference type="AlphaFoldDB" id="A0A6C0KZ25"/>
<evidence type="ECO:0000256" key="1">
    <source>
        <dbReference type="SAM" id="MobiDB-lite"/>
    </source>
</evidence>
<feature type="region of interest" description="Disordered" evidence="1">
    <location>
        <begin position="316"/>
        <end position="415"/>
    </location>
</feature>
<feature type="region of interest" description="Disordered" evidence="1">
    <location>
        <begin position="115"/>
        <end position="182"/>
    </location>
</feature>
<organism evidence="2">
    <name type="scientific">viral metagenome</name>
    <dbReference type="NCBI Taxonomy" id="1070528"/>
    <lineage>
        <taxon>unclassified sequences</taxon>
        <taxon>metagenomes</taxon>
        <taxon>organismal metagenomes</taxon>
    </lineage>
</organism>
<feature type="compositionally biased region" description="Basic and acidic residues" evidence="1">
    <location>
        <begin position="200"/>
        <end position="214"/>
    </location>
</feature>
<feature type="region of interest" description="Disordered" evidence="1">
    <location>
        <begin position="1"/>
        <end position="30"/>
    </location>
</feature>
<feature type="compositionally biased region" description="Basic and acidic residues" evidence="1">
    <location>
        <begin position="337"/>
        <end position="378"/>
    </location>
</feature>
<feature type="compositionally biased region" description="Low complexity" evidence="1">
    <location>
        <begin position="316"/>
        <end position="336"/>
    </location>
</feature>
<feature type="region of interest" description="Disordered" evidence="1">
    <location>
        <begin position="197"/>
        <end position="223"/>
    </location>
</feature>